<comment type="caution">
    <text evidence="1">The sequence shown here is derived from an EMBL/GenBank/DDBJ whole genome shotgun (WGS) entry which is preliminary data.</text>
</comment>
<dbReference type="Proteomes" id="UP001054821">
    <property type="component" value="Chromosome 2"/>
</dbReference>
<evidence type="ECO:0000313" key="1">
    <source>
        <dbReference type="EMBL" id="KAI5346064.1"/>
    </source>
</evidence>
<dbReference type="AlphaFoldDB" id="A0AAD4WME2"/>
<sequence>MTWRITDQSETRIAFYPLCKCKSKTPIYTQPWAHKFHASSSHGNAPQQDFENLDDAASAIDDYTPGKLRIIDFSASPDQQVR</sequence>
<accession>A0AAD4WME2</accession>
<gene>
    <name evidence="1" type="ORF">L3X38_013943</name>
</gene>
<protein>
    <submittedName>
        <fullName evidence="1">Uncharacterized protein</fullName>
    </submittedName>
</protein>
<organism evidence="1 2">
    <name type="scientific">Prunus dulcis</name>
    <name type="common">Almond</name>
    <name type="synonym">Amygdalus dulcis</name>
    <dbReference type="NCBI Taxonomy" id="3755"/>
    <lineage>
        <taxon>Eukaryota</taxon>
        <taxon>Viridiplantae</taxon>
        <taxon>Streptophyta</taxon>
        <taxon>Embryophyta</taxon>
        <taxon>Tracheophyta</taxon>
        <taxon>Spermatophyta</taxon>
        <taxon>Magnoliopsida</taxon>
        <taxon>eudicotyledons</taxon>
        <taxon>Gunneridae</taxon>
        <taxon>Pentapetalae</taxon>
        <taxon>rosids</taxon>
        <taxon>fabids</taxon>
        <taxon>Rosales</taxon>
        <taxon>Rosaceae</taxon>
        <taxon>Amygdaloideae</taxon>
        <taxon>Amygdaleae</taxon>
        <taxon>Prunus</taxon>
    </lineage>
</organism>
<reference evidence="1 2" key="1">
    <citation type="journal article" date="2022" name="G3 (Bethesda)">
        <title>Whole-genome sequence and methylome profiling of the almond [Prunus dulcis (Mill.) D.A. Webb] cultivar 'Nonpareil'.</title>
        <authorList>
            <person name="D'Amico-Willman K.M."/>
            <person name="Ouma W.Z."/>
            <person name="Meulia T."/>
            <person name="Sideli G.M."/>
            <person name="Gradziel T.M."/>
            <person name="Fresnedo-Ramirez J."/>
        </authorList>
    </citation>
    <scope>NUCLEOTIDE SEQUENCE [LARGE SCALE GENOMIC DNA]</scope>
    <source>
        <strain evidence="1">Clone GOH B32 T37-40</strain>
    </source>
</reference>
<keyword evidence="2" id="KW-1185">Reference proteome</keyword>
<proteinExistence type="predicted"/>
<dbReference type="EMBL" id="JAJFAZ020000002">
    <property type="protein sequence ID" value="KAI5346064.1"/>
    <property type="molecule type" value="Genomic_DNA"/>
</dbReference>
<evidence type="ECO:0000313" key="2">
    <source>
        <dbReference type="Proteomes" id="UP001054821"/>
    </source>
</evidence>
<name>A0AAD4WME2_PRUDU</name>